<proteinExistence type="predicted"/>
<protein>
    <recommendedName>
        <fullName evidence="3">Alpha 1,4-glycosyltransferase domain-containing protein</fullName>
    </recommendedName>
</protein>
<keyword evidence="2" id="KW-1185">Reference proteome</keyword>
<sequence>MLRPAPNKDCRMTLPTIVSFWHGPMSWLEILCITSFVRQGHRVEVYSYEPVTGLPAGAEWRDATNVLPQEKLVFYKGRGTPGVFSDHFRYAALKAGLGVYADLDMYCLRPMEGPFDYLMAWERPGSVNGAVLYMPSDAPLLSDLISVFEEKKRPLLEPHLPPLRRVEVAIRRLVGDRVTPEHMQYGATGPMALTHFVAQHGLTARVLPSATFYPVPYEGIPALMKAGSDLDAAIKPETLGIHLWRSQLTDRGRAGLPLPEAGSALAKLCAREGIDPSKAA</sequence>
<name>A0A087M602_9HYPH</name>
<dbReference type="InterPro" id="IPR029044">
    <property type="entry name" value="Nucleotide-diphossugar_trans"/>
</dbReference>
<dbReference type="Gene3D" id="3.90.550.20">
    <property type="match status" value="1"/>
</dbReference>
<gene>
    <name evidence="1" type="ORF">JP75_04975</name>
</gene>
<evidence type="ECO:0000313" key="1">
    <source>
        <dbReference type="EMBL" id="KFL32305.1"/>
    </source>
</evidence>
<dbReference type="SUPFAM" id="SSF53448">
    <property type="entry name" value="Nucleotide-diphospho-sugar transferases"/>
    <property type="match status" value="1"/>
</dbReference>
<dbReference type="Proteomes" id="UP000028981">
    <property type="component" value="Unassembled WGS sequence"/>
</dbReference>
<accession>A0A087M602</accession>
<comment type="caution">
    <text evidence="1">The sequence shown here is derived from an EMBL/GenBank/DDBJ whole genome shotgun (WGS) entry which is preliminary data.</text>
</comment>
<evidence type="ECO:0000313" key="2">
    <source>
        <dbReference type="Proteomes" id="UP000028981"/>
    </source>
</evidence>
<organism evidence="1 2">
    <name type="scientific">Devosia riboflavina</name>
    <dbReference type="NCBI Taxonomy" id="46914"/>
    <lineage>
        <taxon>Bacteria</taxon>
        <taxon>Pseudomonadati</taxon>
        <taxon>Pseudomonadota</taxon>
        <taxon>Alphaproteobacteria</taxon>
        <taxon>Hyphomicrobiales</taxon>
        <taxon>Devosiaceae</taxon>
        <taxon>Devosia</taxon>
    </lineage>
</organism>
<evidence type="ECO:0008006" key="3">
    <source>
        <dbReference type="Google" id="ProtNLM"/>
    </source>
</evidence>
<dbReference type="EMBL" id="JQGC01000003">
    <property type="protein sequence ID" value="KFL32305.1"/>
    <property type="molecule type" value="Genomic_DNA"/>
</dbReference>
<reference evidence="1 2" key="1">
    <citation type="submission" date="2014-08" db="EMBL/GenBank/DDBJ databases">
        <authorList>
            <person name="Hassan Y.I."/>
            <person name="Lepp D."/>
            <person name="Zhou T."/>
        </authorList>
    </citation>
    <scope>NUCLEOTIDE SEQUENCE [LARGE SCALE GENOMIC DNA]</scope>
    <source>
        <strain evidence="1 2">IFO13584</strain>
    </source>
</reference>
<dbReference type="STRING" id="46914.JP75_04975"/>
<dbReference type="AlphaFoldDB" id="A0A087M602"/>